<proteinExistence type="predicted"/>
<gene>
    <name evidence="2" type="ORF">V6N11_017467</name>
</gene>
<reference evidence="2 3" key="1">
    <citation type="journal article" date="2024" name="G3 (Bethesda)">
        <title>Genome assembly of Hibiscus sabdariffa L. provides insights into metabolisms of medicinal natural products.</title>
        <authorList>
            <person name="Kim T."/>
        </authorList>
    </citation>
    <scope>NUCLEOTIDE SEQUENCE [LARGE SCALE GENOMIC DNA]</scope>
    <source>
        <strain evidence="2">TK-2024</strain>
        <tissue evidence="2">Old leaves</tissue>
    </source>
</reference>
<dbReference type="Proteomes" id="UP001396334">
    <property type="component" value="Unassembled WGS sequence"/>
</dbReference>
<comment type="caution">
    <text evidence="2">The sequence shown here is derived from an EMBL/GenBank/DDBJ whole genome shotgun (WGS) entry which is preliminary data.</text>
</comment>
<name>A0ABR2TYD7_9ROSI</name>
<dbReference type="EMBL" id="JBBPBN010000004">
    <property type="protein sequence ID" value="KAK9042392.1"/>
    <property type="molecule type" value="Genomic_DNA"/>
</dbReference>
<sequence>MRRSRSSNDQTPSSHKGKEKVNTVKPKPRRSTRIEGFVLHTNLDAGEQTLYSGTSTRTIVTPTVQQSDARKKRKAVGEQLATQESVATKMKKK</sequence>
<organism evidence="2 3">
    <name type="scientific">Hibiscus sabdariffa</name>
    <name type="common">roselle</name>
    <dbReference type="NCBI Taxonomy" id="183260"/>
    <lineage>
        <taxon>Eukaryota</taxon>
        <taxon>Viridiplantae</taxon>
        <taxon>Streptophyta</taxon>
        <taxon>Embryophyta</taxon>
        <taxon>Tracheophyta</taxon>
        <taxon>Spermatophyta</taxon>
        <taxon>Magnoliopsida</taxon>
        <taxon>eudicotyledons</taxon>
        <taxon>Gunneridae</taxon>
        <taxon>Pentapetalae</taxon>
        <taxon>rosids</taxon>
        <taxon>malvids</taxon>
        <taxon>Malvales</taxon>
        <taxon>Malvaceae</taxon>
        <taxon>Malvoideae</taxon>
        <taxon>Hibiscus</taxon>
    </lineage>
</organism>
<keyword evidence="3" id="KW-1185">Reference proteome</keyword>
<evidence type="ECO:0000256" key="1">
    <source>
        <dbReference type="SAM" id="MobiDB-lite"/>
    </source>
</evidence>
<protein>
    <submittedName>
        <fullName evidence="2">Uncharacterized protein</fullName>
    </submittedName>
</protein>
<evidence type="ECO:0000313" key="2">
    <source>
        <dbReference type="EMBL" id="KAK9042392.1"/>
    </source>
</evidence>
<feature type="region of interest" description="Disordered" evidence="1">
    <location>
        <begin position="61"/>
        <end position="93"/>
    </location>
</feature>
<evidence type="ECO:0000313" key="3">
    <source>
        <dbReference type="Proteomes" id="UP001396334"/>
    </source>
</evidence>
<feature type="region of interest" description="Disordered" evidence="1">
    <location>
        <begin position="1"/>
        <end position="33"/>
    </location>
</feature>
<accession>A0ABR2TYD7</accession>